<dbReference type="InterPro" id="IPR006527">
    <property type="entry name" value="F-box-assoc_dom_typ1"/>
</dbReference>
<name>A0AAD4PBF2_PERFH</name>
<dbReference type="PANTHER" id="PTHR31672">
    <property type="entry name" value="BNACNNG10540D PROTEIN"/>
    <property type="match status" value="1"/>
</dbReference>
<gene>
    <name evidence="2" type="ORF">C2S53_017903</name>
</gene>
<dbReference type="SUPFAM" id="SSF81383">
    <property type="entry name" value="F-box domain"/>
    <property type="match status" value="1"/>
</dbReference>
<dbReference type="Proteomes" id="UP001190926">
    <property type="component" value="Unassembled WGS sequence"/>
</dbReference>
<dbReference type="Gene3D" id="1.20.1280.50">
    <property type="match status" value="1"/>
</dbReference>
<dbReference type="PANTHER" id="PTHR31672:SF13">
    <property type="entry name" value="F-BOX PROTEIN CPR30-LIKE"/>
    <property type="match status" value="1"/>
</dbReference>
<dbReference type="InterPro" id="IPR036047">
    <property type="entry name" value="F-box-like_dom_sf"/>
</dbReference>
<dbReference type="InterPro" id="IPR050796">
    <property type="entry name" value="SCF_F-box_component"/>
</dbReference>
<proteinExistence type="predicted"/>
<evidence type="ECO:0000313" key="3">
    <source>
        <dbReference type="Proteomes" id="UP001190926"/>
    </source>
</evidence>
<feature type="domain" description="F-box" evidence="1">
    <location>
        <begin position="9"/>
        <end position="49"/>
    </location>
</feature>
<dbReference type="InterPro" id="IPR001810">
    <property type="entry name" value="F-box_dom"/>
</dbReference>
<organism evidence="2 3">
    <name type="scientific">Perilla frutescens var. hirtella</name>
    <name type="common">Perilla citriodora</name>
    <name type="synonym">Perilla setoyensis</name>
    <dbReference type="NCBI Taxonomy" id="608512"/>
    <lineage>
        <taxon>Eukaryota</taxon>
        <taxon>Viridiplantae</taxon>
        <taxon>Streptophyta</taxon>
        <taxon>Embryophyta</taxon>
        <taxon>Tracheophyta</taxon>
        <taxon>Spermatophyta</taxon>
        <taxon>Magnoliopsida</taxon>
        <taxon>eudicotyledons</taxon>
        <taxon>Gunneridae</taxon>
        <taxon>Pentapetalae</taxon>
        <taxon>asterids</taxon>
        <taxon>lamiids</taxon>
        <taxon>Lamiales</taxon>
        <taxon>Lamiaceae</taxon>
        <taxon>Nepetoideae</taxon>
        <taxon>Elsholtzieae</taxon>
        <taxon>Perilla</taxon>
    </lineage>
</organism>
<dbReference type="EMBL" id="SDAM02000053">
    <property type="protein sequence ID" value="KAH6834129.1"/>
    <property type="molecule type" value="Genomic_DNA"/>
</dbReference>
<reference evidence="2 3" key="1">
    <citation type="journal article" date="2021" name="Nat. Commun.">
        <title>Incipient diploidization of the medicinal plant Perilla within 10,000 years.</title>
        <authorList>
            <person name="Zhang Y."/>
            <person name="Shen Q."/>
            <person name="Leng L."/>
            <person name="Zhang D."/>
            <person name="Chen S."/>
            <person name="Shi Y."/>
            <person name="Ning Z."/>
            <person name="Chen S."/>
        </authorList>
    </citation>
    <scope>NUCLEOTIDE SEQUENCE [LARGE SCALE GENOMIC DNA]</scope>
    <source>
        <strain evidence="3">cv. PC099</strain>
    </source>
</reference>
<sequence length="381" mass="43602">MGQDFFTHLPSEMTINILSRLPARTAVHCKCVCKPWLDMLESPEFVKSHKSKAVPGLAVFEWETQSKPYKIVEFVEKLDLNSDEHRWKVVLNFDIPFNEPVHSSANGLLFLCKRGSRTGALILCNPITREYIKLPCPRETSSKPRLLLDSYGFGVSRMSGQYKLVRMFFESYQARPQGVTLDKFECQVYSVGTGLWRRIDSGSRLKYEEGSVGAFVNGNLHWLAVDLKCRKLRISCFDLETELFSTFSPPPRFDSFKCRKLSVLGDCLCLCFNGVDEYTGGYEIVIWLLKEYGDERSWTKEFVICKMHSIDFLGHVYPIKVFEDGDILMEWESLLHYSNKTKTIREVNVSGLGCRVISSAVIYAPSFLPLNTFAMENVSSF</sequence>
<dbReference type="Pfam" id="PF12937">
    <property type="entry name" value="F-box-like"/>
    <property type="match status" value="1"/>
</dbReference>
<dbReference type="SMART" id="SM00256">
    <property type="entry name" value="FBOX"/>
    <property type="match status" value="1"/>
</dbReference>
<evidence type="ECO:0000259" key="1">
    <source>
        <dbReference type="SMART" id="SM00256"/>
    </source>
</evidence>
<protein>
    <recommendedName>
        <fullName evidence="1">F-box domain-containing protein</fullName>
    </recommendedName>
</protein>
<comment type="caution">
    <text evidence="2">The sequence shown here is derived from an EMBL/GenBank/DDBJ whole genome shotgun (WGS) entry which is preliminary data.</text>
</comment>
<accession>A0AAD4PBF2</accession>
<dbReference type="NCBIfam" id="TIGR01640">
    <property type="entry name" value="F_box_assoc_1"/>
    <property type="match status" value="1"/>
</dbReference>
<dbReference type="AlphaFoldDB" id="A0AAD4PBF2"/>
<keyword evidence="3" id="KW-1185">Reference proteome</keyword>
<dbReference type="InterPro" id="IPR017451">
    <property type="entry name" value="F-box-assoc_interact_dom"/>
</dbReference>
<dbReference type="Pfam" id="PF07734">
    <property type="entry name" value="FBA_1"/>
    <property type="match status" value="1"/>
</dbReference>
<evidence type="ECO:0000313" key="2">
    <source>
        <dbReference type="EMBL" id="KAH6834129.1"/>
    </source>
</evidence>